<dbReference type="Proteomes" id="UP001320245">
    <property type="component" value="Unassembled WGS sequence"/>
</dbReference>
<name>A0AAN9YIB9_9PEZI</name>
<accession>A0AAN9YIB9</accession>
<comment type="caution">
    <text evidence="1">The sequence shown here is derived from an EMBL/GenBank/DDBJ whole genome shotgun (WGS) entry which is preliminary data.</text>
</comment>
<organism evidence="1 2">
    <name type="scientific">Cytospora paraplurivora</name>
    <dbReference type="NCBI Taxonomy" id="2898453"/>
    <lineage>
        <taxon>Eukaryota</taxon>
        <taxon>Fungi</taxon>
        <taxon>Dikarya</taxon>
        <taxon>Ascomycota</taxon>
        <taxon>Pezizomycotina</taxon>
        <taxon>Sordariomycetes</taxon>
        <taxon>Sordariomycetidae</taxon>
        <taxon>Diaporthales</taxon>
        <taxon>Cytosporaceae</taxon>
        <taxon>Cytospora</taxon>
    </lineage>
</organism>
<sequence length="360" mass="40134">MPVTRISEELLLDIAEQCDRKTIANLMQANKATYALISSHQRSISIAKLHNFPTLHQTHILTSNNEKRVPVPDKQSLAAIKELELRELRMTSLLDRGGFLLTNDTETLGLSSASLEKFKDGLRRAMYLADRLADTIAEPEITHTRDVLSDRLASLQLDHNAGPISDEDLAALRDAEYQAHVELTKALRGKQRGIIHDLTDLDLALLLTLCEAAVTGWQRYMARNASVDVRFYSKMEAFGELVLREGASFTIWAFVRGTGSLLAHINRAIGSVAEEMWWRGVGFIQDGDEGLCSAVLEELRERFLELRSTDESDLEDDDEAEQLDADELMLVKQWAHELVAEAIGCDAWKGYCAGGVSLSP</sequence>
<proteinExistence type="predicted"/>
<protein>
    <submittedName>
        <fullName evidence="1">Uncharacterized protein</fullName>
    </submittedName>
</protein>
<evidence type="ECO:0000313" key="1">
    <source>
        <dbReference type="EMBL" id="KAK7745056.1"/>
    </source>
</evidence>
<dbReference type="AlphaFoldDB" id="A0AAN9YIB9"/>
<evidence type="ECO:0000313" key="2">
    <source>
        <dbReference type="Proteomes" id="UP001320245"/>
    </source>
</evidence>
<gene>
    <name evidence="1" type="ORF">SLS53_003291</name>
</gene>
<reference evidence="1 2" key="1">
    <citation type="journal article" date="2023" name="PLoS ONE">
        <title>Cytospora paraplurivora sp. nov. isolated from orchards with fruit tree decline syndrome in Ontario, Canada.</title>
        <authorList>
            <person name="Ilyukhin E."/>
            <person name="Nguyen H.D.T."/>
            <person name="Castle A.J."/>
            <person name="Ellouze W."/>
        </authorList>
    </citation>
    <scope>NUCLEOTIDE SEQUENCE [LARGE SCALE GENOMIC DNA]</scope>
    <source>
        <strain evidence="1 2">FDS-564</strain>
    </source>
</reference>
<dbReference type="EMBL" id="JAJSPL020000009">
    <property type="protein sequence ID" value="KAK7745056.1"/>
    <property type="molecule type" value="Genomic_DNA"/>
</dbReference>
<keyword evidence="2" id="KW-1185">Reference proteome</keyword>